<dbReference type="InterPro" id="IPR037066">
    <property type="entry name" value="Plug_dom_sf"/>
</dbReference>
<keyword evidence="7" id="KW-0408">Iron</keyword>
<keyword evidence="10 15" id="KW-0675">Receptor</keyword>
<dbReference type="SUPFAM" id="SSF56935">
    <property type="entry name" value="Porins"/>
    <property type="match status" value="1"/>
</dbReference>
<organism evidence="15 16">
    <name type="scientific">Shinella curvata</name>
    <dbReference type="NCBI Taxonomy" id="1817964"/>
    <lineage>
        <taxon>Bacteria</taxon>
        <taxon>Pseudomonadati</taxon>
        <taxon>Pseudomonadota</taxon>
        <taxon>Alphaproteobacteria</taxon>
        <taxon>Hyphomicrobiales</taxon>
        <taxon>Rhizobiaceae</taxon>
        <taxon>Shinella</taxon>
    </lineage>
</organism>
<comment type="subcellular location">
    <subcellularLocation>
        <location evidence="1 12">Cell outer membrane</location>
        <topology evidence="1 12">Multi-pass membrane protein</topology>
    </subcellularLocation>
</comment>
<gene>
    <name evidence="15" type="ORF">GB928_004360</name>
</gene>
<evidence type="ECO:0000256" key="11">
    <source>
        <dbReference type="ARBA" id="ARBA00023237"/>
    </source>
</evidence>
<dbReference type="Gene3D" id="3.55.50.30">
    <property type="match status" value="1"/>
</dbReference>
<keyword evidence="3 12" id="KW-0813">Transport</keyword>
<evidence type="ECO:0000256" key="10">
    <source>
        <dbReference type="ARBA" id="ARBA00023170"/>
    </source>
</evidence>
<keyword evidence="6 12" id="KW-0812">Transmembrane</keyword>
<reference evidence="15" key="1">
    <citation type="submission" date="2022-04" db="EMBL/GenBank/DDBJ databases">
        <title>Shinella lacus sp. nov., a novel member of the genus Shinella from water.</title>
        <authorList>
            <person name="Deng Y."/>
        </authorList>
    </citation>
    <scope>NUCLEOTIDE SEQUENCE</scope>
    <source>
        <strain evidence="15">JCM 31239</strain>
    </source>
</reference>
<comment type="caution">
    <text evidence="15">The sequence shown here is derived from an EMBL/GenBank/DDBJ whole genome shotgun (WGS) entry which is preliminary data.</text>
</comment>
<dbReference type="CDD" id="cd01347">
    <property type="entry name" value="ligand_gated_channel"/>
    <property type="match status" value="1"/>
</dbReference>
<keyword evidence="11 12" id="KW-0998">Cell outer membrane</keyword>
<dbReference type="InterPro" id="IPR000531">
    <property type="entry name" value="Beta-barrel_TonB"/>
</dbReference>
<keyword evidence="8 13" id="KW-0798">TonB box</keyword>
<dbReference type="InterPro" id="IPR039426">
    <property type="entry name" value="TonB-dep_rcpt-like"/>
</dbReference>
<keyword evidence="16" id="KW-1185">Reference proteome</keyword>
<comment type="similarity">
    <text evidence="2 12 13">Belongs to the TonB-dependent receptor family.</text>
</comment>
<evidence type="ECO:0000256" key="7">
    <source>
        <dbReference type="ARBA" id="ARBA00023004"/>
    </source>
</evidence>
<dbReference type="RefSeq" id="WP_244762131.1">
    <property type="nucleotide sequence ID" value="NZ_JALJCJ010000004.1"/>
</dbReference>
<dbReference type="NCBIfam" id="TIGR01783">
    <property type="entry name" value="TonB-siderophor"/>
    <property type="match status" value="1"/>
</dbReference>
<evidence type="ECO:0000256" key="2">
    <source>
        <dbReference type="ARBA" id="ARBA00009810"/>
    </source>
</evidence>
<dbReference type="PANTHER" id="PTHR32552:SF74">
    <property type="entry name" value="HYDROXAMATE SIDEROPHORE RECEPTOR FHUE"/>
    <property type="match status" value="1"/>
</dbReference>
<accession>A0ABT8XAE1</accession>
<dbReference type="InterPro" id="IPR011662">
    <property type="entry name" value="Secretin/TonB_short_N"/>
</dbReference>
<dbReference type="PANTHER" id="PTHR32552">
    <property type="entry name" value="FERRICHROME IRON RECEPTOR-RELATED"/>
    <property type="match status" value="1"/>
</dbReference>
<dbReference type="Proteomes" id="UP001177080">
    <property type="component" value="Unassembled WGS sequence"/>
</dbReference>
<dbReference type="EMBL" id="WHSC02000002">
    <property type="protein sequence ID" value="MDO6120409.1"/>
    <property type="molecule type" value="Genomic_DNA"/>
</dbReference>
<evidence type="ECO:0000256" key="9">
    <source>
        <dbReference type="ARBA" id="ARBA00023136"/>
    </source>
</evidence>
<dbReference type="Gene3D" id="2.170.130.10">
    <property type="entry name" value="TonB-dependent receptor, plug domain"/>
    <property type="match status" value="1"/>
</dbReference>
<dbReference type="Gene3D" id="2.40.170.20">
    <property type="entry name" value="TonB-dependent receptor, beta-barrel domain"/>
    <property type="match status" value="1"/>
</dbReference>
<evidence type="ECO:0000256" key="8">
    <source>
        <dbReference type="ARBA" id="ARBA00023077"/>
    </source>
</evidence>
<dbReference type="PROSITE" id="PS52016">
    <property type="entry name" value="TONB_DEPENDENT_REC_3"/>
    <property type="match status" value="1"/>
</dbReference>
<dbReference type="Pfam" id="PF00593">
    <property type="entry name" value="TonB_dep_Rec_b-barrel"/>
    <property type="match status" value="1"/>
</dbReference>
<keyword evidence="5" id="KW-0410">Iron transport</keyword>
<protein>
    <submittedName>
        <fullName evidence="15">TonB-dependent receptor</fullName>
    </submittedName>
</protein>
<evidence type="ECO:0000259" key="14">
    <source>
        <dbReference type="SMART" id="SM00965"/>
    </source>
</evidence>
<keyword evidence="9 12" id="KW-0472">Membrane</keyword>
<evidence type="ECO:0000256" key="12">
    <source>
        <dbReference type="PROSITE-ProRule" id="PRU01360"/>
    </source>
</evidence>
<proteinExistence type="inferred from homology"/>
<dbReference type="Pfam" id="PF07715">
    <property type="entry name" value="Plug"/>
    <property type="match status" value="1"/>
</dbReference>
<evidence type="ECO:0000256" key="1">
    <source>
        <dbReference type="ARBA" id="ARBA00004571"/>
    </source>
</evidence>
<feature type="domain" description="Secretin/TonB short N-terminal" evidence="14">
    <location>
        <begin position="56"/>
        <end position="107"/>
    </location>
</feature>
<keyword evidence="5" id="KW-0406">Ion transport</keyword>
<dbReference type="InterPro" id="IPR010105">
    <property type="entry name" value="TonB_sidphr_rcpt"/>
</dbReference>
<evidence type="ECO:0000256" key="6">
    <source>
        <dbReference type="ARBA" id="ARBA00022692"/>
    </source>
</evidence>
<evidence type="ECO:0000256" key="5">
    <source>
        <dbReference type="ARBA" id="ARBA00022496"/>
    </source>
</evidence>
<dbReference type="SMART" id="SM00965">
    <property type="entry name" value="STN"/>
    <property type="match status" value="1"/>
</dbReference>
<dbReference type="InterPro" id="IPR036942">
    <property type="entry name" value="Beta-barrel_TonB_sf"/>
</dbReference>
<name>A0ABT8XAE1_9HYPH</name>
<evidence type="ECO:0000313" key="15">
    <source>
        <dbReference type="EMBL" id="MDO6120409.1"/>
    </source>
</evidence>
<evidence type="ECO:0000256" key="4">
    <source>
        <dbReference type="ARBA" id="ARBA00022452"/>
    </source>
</evidence>
<evidence type="ECO:0000313" key="16">
    <source>
        <dbReference type="Proteomes" id="UP001177080"/>
    </source>
</evidence>
<dbReference type="InterPro" id="IPR012910">
    <property type="entry name" value="Plug_dom"/>
</dbReference>
<evidence type="ECO:0000256" key="3">
    <source>
        <dbReference type="ARBA" id="ARBA00022448"/>
    </source>
</evidence>
<evidence type="ECO:0000256" key="13">
    <source>
        <dbReference type="RuleBase" id="RU003357"/>
    </source>
</evidence>
<keyword evidence="4 12" id="KW-1134">Transmembrane beta strand</keyword>
<sequence>MLATALVALAASVHTVPGHEAWAQQATTGRLQPGTYNIPSQPLSSALVSFARVSGLKIAYPATLTEGKTSSAAIGPYTRPGALEQILSGSGLSYSFTGDNAVTVFDPRQANTDAGGATGATALETIVIAGDGAMTENTGSYTTKSMATATGLALSIRETPQAVAVVSRQRLTDQRITSVEDAMVNAPGVIFKKKATADDNEKGLFARSMEITNMQVDGVNMHKDFKALSLDTALYDRIEIVRGSTGLMSGTGNPAASVNLYRKKPTDAFQAEVNGTVGSWSMKRTEFDVGGPVNADGSVRARMVGAWQDGQSYIDRLEEDSRLLYGVVEMDLADSTMLTLSGEYQRKHCTACSYFGFPGVFADGSHTDFPVSFNSATNWSRQTRTRTNLSATLDHEFENDWKGSVTVSRSSDNNDRTYGWFSDNGLADPVTGKGASLWLAKWPIPKTQLAVDANISGPFELMGREHDLVLGLNASRTRADYTMYPLWFVPGYDPTVPDVFNWDGNMPEPDWVSTGKRRFLERQASLYGATRLKPTDDLSVILGSRVTWFDQKASYDYIEWGPYPDNMSEKGKIIPYAGLVYDLTDNLSVYASYTSIFQPQQNQTVDGMVLDPLTGNTYEVGLKGSFFDDRLNAGVSLFQSKQNNYAVLDGDKMAPNGDNAYVAADGARIRGIEFDLSGEILPDWQVQASYAYVSPQMPDGFDLNVGLPRHTAKLFTTYRLPGDWEKLTIGGGVRFESESSFVARGTFAKPVYSVQEKFFIVDLMAKYDFNEKTSAVLNIRNLFDKKYYSSTNVYSNFYGEPLNASFSLSYKF</sequence>